<evidence type="ECO:0000256" key="1">
    <source>
        <dbReference type="SAM" id="Phobius"/>
    </source>
</evidence>
<dbReference type="EMBL" id="GU080336">
    <property type="protein sequence ID" value="ADF27747.1"/>
    <property type="molecule type" value="Genomic_DNA"/>
</dbReference>
<proteinExistence type="predicted"/>
<accession>D5IEX2</accession>
<evidence type="ECO:0000313" key="2">
    <source>
        <dbReference type="EMBL" id="ADF27747.1"/>
    </source>
</evidence>
<organism evidence="2 3">
    <name type="scientific">Sulfolobus turreted icosahedral virus 2</name>
    <dbReference type="NCBI Taxonomy" id="754004"/>
    <lineage>
        <taxon>Viruses</taxon>
        <taxon>Varidnaviria</taxon>
        <taxon>Abadenavirae</taxon>
        <taxon>Produgelaviricota</taxon>
        <taxon>Belvinaviricetes</taxon>
        <taxon>Belfryvirales</taxon>
        <taxon>Turriviridae</taxon>
        <taxon>Alphaturrivirus</taxon>
        <taxon>Alphaturrivirus hveragerdiense</taxon>
    </lineage>
</organism>
<keyword evidence="1" id="KW-0472">Membrane</keyword>
<name>D5IEX2_9VIRU</name>
<keyword evidence="1" id="KW-1133">Transmembrane helix</keyword>
<protein>
    <submittedName>
        <fullName evidence="2">Uncharacterized protein</fullName>
    </submittedName>
</protein>
<evidence type="ECO:0000313" key="3">
    <source>
        <dbReference type="Proteomes" id="UP000008240"/>
    </source>
</evidence>
<reference evidence="2 3" key="1">
    <citation type="journal article" date="2010" name="J. Virol.">
        <title>Familial relationships in hyperthermo- and acidophilic archaeal viruses.</title>
        <authorList>
            <person name="Happonen L.J."/>
            <person name="Redder P."/>
            <person name="Peng X."/>
            <person name="Reigstad L.J."/>
            <person name="Prangishvili D."/>
            <person name="Butcher S.J."/>
        </authorList>
    </citation>
    <scope>NUCLEOTIDE SEQUENCE [LARGE SCALE GENOMIC DNA]</scope>
</reference>
<keyword evidence="1" id="KW-0812">Transmembrane</keyword>
<dbReference type="Proteomes" id="UP000008240">
    <property type="component" value="Segment"/>
</dbReference>
<dbReference type="OrthoDB" id="41278at10239"/>
<gene>
    <name evidence="2" type="ORF">STIV2_A55</name>
</gene>
<feature type="transmembrane region" description="Helical" evidence="1">
    <location>
        <begin position="32"/>
        <end position="54"/>
    </location>
</feature>
<keyword evidence="3" id="KW-1185">Reference proteome</keyword>
<sequence>MDIEKIQYEFGQEQETPSSQTKVVVISHSPKLFGISIWIWILILLVLILIVLILR</sequence>
<dbReference type="RefSeq" id="YP_003591079.1">
    <property type="nucleotide sequence ID" value="NC_014099.1"/>
</dbReference>
<dbReference type="KEGG" id="vg:9086721"/>
<dbReference type="GeneID" id="9086721"/>